<dbReference type="GO" id="GO:0005634">
    <property type="term" value="C:nucleus"/>
    <property type="evidence" value="ECO:0007669"/>
    <property type="project" value="TreeGrafter"/>
</dbReference>
<feature type="region of interest" description="Disordered" evidence="1">
    <location>
        <begin position="320"/>
        <end position="344"/>
    </location>
</feature>
<dbReference type="InterPro" id="IPR039353">
    <property type="entry name" value="TF_Adf1"/>
</dbReference>
<proteinExistence type="predicted"/>
<dbReference type="OrthoDB" id="5784419at2759"/>
<feature type="region of interest" description="Disordered" evidence="1">
    <location>
        <begin position="260"/>
        <end position="296"/>
    </location>
</feature>
<evidence type="ECO:0000256" key="1">
    <source>
        <dbReference type="SAM" id="MobiDB-lite"/>
    </source>
</evidence>
<dbReference type="PROSITE" id="PS51029">
    <property type="entry name" value="MADF"/>
    <property type="match status" value="1"/>
</dbReference>
<dbReference type="SMART" id="SM00595">
    <property type="entry name" value="MADF"/>
    <property type="match status" value="1"/>
</dbReference>
<reference evidence="3" key="1">
    <citation type="journal article" date="2020" name="Ecol. Evol.">
        <title>Genome structure and content of the rice root-knot nematode (Meloidogyne graminicola).</title>
        <authorList>
            <person name="Phan N.T."/>
            <person name="Danchin E.G.J."/>
            <person name="Klopp C."/>
            <person name="Perfus-Barbeoch L."/>
            <person name="Kozlowski D.K."/>
            <person name="Koutsovoulos G.D."/>
            <person name="Lopez-Roques C."/>
            <person name="Bouchez O."/>
            <person name="Zahm M."/>
            <person name="Besnard G."/>
            <person name="Bellafiore S."/>
        </authorList>
    </citation>
    <scope>NUCLEOTIDE SEQUENCE</scope>
    <source>
        <strain evidence="3">VN-18</strain>
    </source>
</reference>
<feature type="domain" description="MADF" evidence="2">
    <location>
        <begin position="15"/>
        <end position="120"/>
    </location>
</feature>
<sequence>MNRSGVSLNSEQKMRLIEAIHERPQIWDSSYEGFRSNPTRQGAFNEVAELLSDGSPDVFTRIQVQEEWGKLRYCFTRIIKKLYDEGCIGPDGTISQQNQDHQLITWPYWQPMSFLLEGVVLQLCSTRGGSNYSGDDGCIVGDNFTHNKASTRQNSEELDNHKNRRTRRSMRGGLSSAIHSLKSGRKGNNSYLAIEEDILNTKNQSTNDLLMSNLLNSFAPHDLLLSNLSALNEQFQPHKVDDDTEEIVIDNNLTNIIEEKEDKNNNGFQQNDNKFDGHDGEIVNENLRGKRKRKKEEVYADSLNELDALFKQRIEANDNQFNGHNRQHNQQRSFSPAPLEPSSTTKKIISNIKQVNSLNGSDGGTICGGSVVNGNVGGGTIDDVNESFGRCIVHQLQMVAKKDSLLCVQMRKVFVV</sequence>
<dbReference type="AlphaFoldDB" id="A0A8S9ZPL2"/>
<comment type="caution">
    <text evidence="3">The sequence shown here is derived from an EMBL/GenBank/DDBJ whole genome shotgun (WGS) entry which is preliminary data.</text>
</comment>
<dbReference type="PANTHER" id="PTHR12243:SF67">
    <property type="entry name" value="COREPRESSOR OF PANGOLIN, ISOFORM A-RELATED"/>
    <property type="match status" value="1"/>
</dbReference>
<dbReference type="GO" id="GO:0005667">
    <property type="term" value="C:transcription regulator complex"/>
    <property type="evidence" value="ECO:0007669"/>
    <property type="project" value="TreeGrafter"/>
</dbReference>
<feature type="compositionally biased region" description="Polar residues" evidence="1">
    <location>
        <begin position="320"/>
        <end position="334"/>
    </location>
</feature>
<evidence type="ECO:0000313" key="3">
    <source>
        <dbReference type="EMBL" id="KAF7635016.1"/>
    </source>
</evidence>
<gene>
    <name evidence="3" type="ORF">Mgra_00005614</name>
</gene>
<organism evidence="3 4">
    <name type="scientific">Meloidogyne graminicola</name>
    <dbReference type="NCBI Taxonomy" id="189291"/>
    <lineage>
        <taxon>Eukaryota</taxon>
        <taxon>Metazoa</taxon>
        <taxon>Ecdysozoa</taxon>
        <taxon>Nematoda</taxon>
        <taxon>Chromadorea</taxon>
        <taxon>Rhabditida</taxon>
        <taxon>Tylenchina</taxon>
        <taxon>Tylenchomorpha</taxon>
        <taxon>Tylenchoidea</taxon>
        <taxon>Meloidogynidae</taxon>
        <taxon>Meloidogyninae</taxon>
        <taxon>Meloidogyne</taxon>
    </lineage>
</organism>
<protein>
    <submittedName>
        <fullName evidence="3">MADF domain-containing protein</fullName>
    </submittedName>
</protein>
<dbReference type="PANTHER" id="PTHR12243">
    <property type="entry name" value="MADF DOMAIN TRANSCRIPTION FACTOR"/>
    <property type="match status" value="1"/>
</dbReference>
<dbReference type="GO" id="GO:0006357">
    <property type="term" value="P:regulation of transcription by RNA polymerase II"/>
    <property type="evidence" value="ECO:0007669"/>
    <property type="project" value="TreeGrafter"/>
</dbReference>
<name>A0A8S9ZPL2_9BILA</name>
<dbReference type="Pfam" id="PF10545">
    <property type="entry name" value="MADF_DNA_bdg"/>
    <property type="match status" value="1"/>
</dbReference>
<dbReference type="EMBL" id="JABEBT010000048">
    <property type="protein sequence ID" value="KAF7635016.1"/>
    <property type="molecule type" value="Genomic_DNA"/>
</dbReference>
<evidence type="ECO:0000259" key="2">
    <source>
        <dbReference type="PROSITE" id="PS51029"/>
    </source>
</evidence>
<dbReference type="Proteomes" id="UP000605970">
    <property type="component" value="Unassembled WGS sequence"/>
</dbReference>
<keyword evidence="4" id="KW-1185">Reference proteome</keyword>
<dbReference type="InterPro" id="IPR006578">
    <property type="entry name" value="MADF-dom"/>
</dbReference>
<evidence type="ECO:0000313" key="4">
    <source>
        <dbReference type="Proteomes" id="UP000605970"/>
    </source>
</evidence>
<feature type="region of interest" description="Disordered" evidence="1">
    <location>
        <begin position="149"/>
        <end position="173"/>
    </location>
</feature>
<accession>A0A8S9ZPL2</accession>